<dbReference type="AlphaFoldDB" id="A0A139Q714"/>
<sequence length="196" mass="23861">MLPYLSKFYKSKLVSVLYGILEIQIKFEHTKPEEKMEKQINEKIIEIVHQANDMIPVEWDDLYIVIEMDKTYSGSAYFYFKYEGEYHYNLYLPRDFGLSQDEVFNQSDILFDKSEELKRVFIENDLEDWYICIIHLDENNKLSVEYDYAPWLKSNFGPTARMNFFRYRFLGFEPRNEKELEQFKAMEAFQQKYNEN</sequence>
<accession>A0A139Q714</accession>
<dbReference type="EMBL" id="LQRP01000042">
    <property type="protein sequence ID" value="KXT98316.1"/>
    <property type="molecule type" value="Genomic_DNA"/>
</dbReference>
<dbReference type="PATRIC" id="fig|1303.83.peg.1210"/>
<dbReference type="Gene3D" id="3.30.500.20">
    <property type="entry name" value="BH3703-like domains"/>
    <property type="match status" value="1"/>
</dbReference>
<gene>
    <name evidence="1" type="ORF">SORDD30_01153</name>
</gene>
<evidence type="ECO:0000313" key="2">
    <source>
        <dbReference type="Proteomes" id="UP000070220"/>
    </source>
</evidence>
<dbReference type="Proteomes" id="UP000070220">
    <property type="component" value="Unassembled WGS sequence"/>
</dbReference>
<dbReference type="Pfam" id="PF04634">
    <property type="entry name" value="YezG-like"/>
    <property type="match status" value="1"/>
</dbReference>
<dbReference type="InterPro" id="IPR036170">
    <property type="entry name" value="YezG-like_sf"/>
</dbReference>
<name>A0A139Q714_STROR</name>
<comment type="caution">
    <text evidence="1">The sequence shown here is derived from an EMBL/GenBank/DDBJ whole genome shotgun (WGS) entry which is preliminary data.</text>
</comment>
<proteinExistence type="predicted"/>
<reference evidence="1 2" key="1">
    <citation type="submission" date="2016-01" db="EMBL/GenBank/DDBJ databases">
        <title>Highly variable Streptococcus oralis are common among viridans streptococci isolated from primates.</title>
        <authorList>
            <person name="Denapaite D."/>
            <person name="Rieger M."/>
            <person name="Koendgen S."/>
            <person name="Brueckner R."/>
            <person name="Ochigava I."/>
            <person name="Kappeler P."/>
            <person name="Maetz-Rensing K."/>
            <person name="Leendertz F."/>
            <person name="Hakenbeck R."/>
        </authorList>
    </citation>
    <scope>NUCLEOTIDE SEQUENCE [LARGE SCALE GENOMIC DNA]</scope>
    <source>
        <strain evidence="1 2">DD30</strain>
    </source>
</reference>
<organism evidence="1 2">
    <name type="scientific">Streptococcus oralis</name>
    <dbReference type="NCBI Taxonomy" id="1303"/>
    <lineage>
        <taxon>Bacteria</taxon>
        <taxon>Bacillati</taxon>
        <taxon>Bacillota</taxon>
        <taxon>Bacilli</taxon>
        <taxon>Lactobacillales</taxon>
        <taxon>Streptococcaceae</taxon>
        <taxon>Streptococcus</taxon>
    </lineage>
</organism>
<evidence type="ECO:0000313" key="1">
    <source>
        <dbReference type="EMBL" id="KXT98316.1"/>
    </source>
</evidence>
<dbReference type="SUPFAM" id="SSF160424">
    <property type="entry name" value="BH3703-like"/>
    <property type="match status" value="1"/>
</dbReference>
<dbReference type="InterPro" id="IPR006728">
    <property type="entry name" value="YezG-like"/>
</dbReference>
<protein>
    <submittedName>
        <fullName evidence="1">Putative repetitive protein</fullName>
    </submittedName>
</protein>
<dbReference type="NCBIfam" id="TIGR01741">
    <property type="entry name" value="staph_tand_hypo"/>
    <property type="match status" value="1"/>
</dbReference>